<evidence type="ECO:0000313" key="2">
    <source>
        <dbReference type="EMBL" id="MCG5029942.1"/>
    </source>
</evidence>
<protein>
    <submittedName>
        <fullName evidence="2">Uncharacterized protein</fullName>
    </submittedName>
</protein>
<gene>
    <name evidence="2" type="ORF">MAF45_00525</name>
</gene>
<name>A0ABS9MN34_9BURK</name>
<keyword evidence="3" id="KW-1185">Reference proteome</keyword>
<dbReference type="EMBL" id="JAKNCT010000001">
    <property type="protein sequence ID" value="MCG5029942.1"/>
    <property type="molecule type" value="Genomic_DNA"/>
</dbReference>
<organism evidence="2 3">
    <name type="scientific">Mesosutterella porci</name>
    <dbReference type="NCBI Taxonomy" id="2915351"/>
    <lineage>
        <taxon>Bacteria</taxon>
        <taxon>Pseudomonadati</taxon>
        <taxon>Pseudomonadota</taxon>
        <taxon>Betaproteobacteria</taxon>
        <taxon>Burkholderiales</taxon>
        <taxon>Sutterellaceae</taxon>
        <taxon>Mesosutterella</taxon>
    </lineage>
</organism>
<feature type="region of interest" description="Disordered" evidence="1">
    <location>
        <begin position="32"/>
        <end position="59"/>
    </location>
</feature>
<sequence>MRGLSAAEVFALLCNAGLWHSYYTNASDVKFEGPPTGASSSDRAPASASRPSASRSRLR</sequence>
<comment type="caution">
    <text evidence="2">The sequence shown here is derived from an EMBL/GenBank/DDBJ whole genome shotgun (WGS) entry which is preliminary data.</text>
</comment>
<dbReference type="RefSeq" id="WP_237977598.1">
    <property type="nucleotide sequence ID" value="NZ_JAKNCT010000001.1"/>
</dbReference>
<accession>A0ABS9MN34</accession>
<feature type="compositionally biased region" description="Low complexity" evidence="1">
    <location>
        <begin position="38"/>
        <end position="59"/>
    </location>
</feature>
<proteinExistence type="predicted"/>
<evidence type="ECO:0000256" key="1">
    <source>
        <dbReference type="SAM" id="MobiDB-lite"/>
    </source>
</evidence>
<dbReference type="Proteomes" id="UP001297600">
    <property type="component" value="Unassembled WGS sequence"/>
</dbReference>
<evidence type="ECO:0000313" key="3">
    <source>
        <dbReference type="Proteomes" id="UP001297600"/>
    </source>
</evidence>
<reference evidence="2 3" key="1">
    <citation type="submission" date="2022-02" db="EMBL/GenBank/DDBJ databases">
        <title>Mesosutterella porci, a novel member of the family Sutterellaceae from pig feces.</title>
        <authorList>
            <person name="Wylensek D."/>
            <person name="Clavel T."/>
        </authorList>
    </citation>
    <scope>NUCLEOTIDE SEQUENCE [LARGE SCALE GENOMIC DNA]</scope>
    <source>
        <strain evidence="3">oilRF-744-wt-GAM-9</strain>
    </source>
</reference>